<dbReference type="InterPro" id="IPR001128">
    <property type="entry name" value="Cyt_P450"/>
</dbReference>
<name>A0ABR7LNY8_9ACTN</name>
<keyword evidence="7" id="KW-0503">Monooxygenase</keyword>
<reference evidence="8 9" key="1">
    <citation type="submission" date="2020-06" db="EMBL/GenBank/DDBJ databases">
        <title>Actinomadura xiongansis sp. nov., isolated from soil of Baiyangdian.</title>
        <authorList>
            <person name="Zhang X."/>
        </authorList>
    </citation>
    <scope>NUCLEOTIDE SEQUENCE [LARGE SCALE GENOMIC DNA]</scope>
    <source>
        <strain evidence="8 9">HBUM206468</strain>
    </source>
</reference>
<evidence type="ECO:0000256" key="3">
    <source>
        <dbReference type="ARBA" id="ARBA00022617"/>
    </source>
</evidence>
<comment type="cofactor">
    <cofactor evidence="1">
        <name>heme</name>
        <dbReference type="ChEBI" id="CHEBI:30413"/>
    </cofactor>
</comment>
<evidence type="ECO:0000313" key="8">
    <source>
        <dbReference type="EMBL" id="MBC6466562.1"/>
    </source>
</evidence>
<dbReference type="PANTHER" id="PTHR46696:SF5">
    <property type="entry name" value="CYTOCHROME P450 BJ-1"/>
    <property type="match status" value="1"/>
</dbReference>
<keyword evidence="6" id="KW-0408">Iron</keyword>
<sequence>MDVLPQLPFERPDPLEISPAFGTLRAWEPITRVRTGTGDEAWLVTGYEEARIIFADGRFGRSHPTPRTAPRLSNSALIGGPSGDFATEKAAHDRMRRLLAPALSARRMRALSERVQQFVDELLDGMEEQGPPVDLRACLSIPLPLQVICELLGVPYEDRDLFRSIAEDMADLTDPKRSASADAAMQKYTYGIVQAKLAHPGADIYSDLAVADLPADQVSDIAAGLLFAGHETTVNQIDYGVLLLLTNPVQLEALKQDPELAPAAVEEVLRLAAPSEHGLLRYAREDVEIAGTTIRAGEAVVLATVAANRDDRAYPDPDRFDIHRGPRNPHLGFGYAIHHCLGANLARVELRAVLGTLFQRFPALRTAVPVEELTARSNHLTGGFTEVPVSW</sequence>
<evidence type="ECO:0000313" key="9">
    <source>
        <dbReference type="Proteomes" id="UP000805614"/>
    </source>
</evidence>
<dbReference type="CDD" id="cd11031">
    <property type="entry name" value="Cyp158A-like"/>
    <property type="match status" value="1"/>
</dbReference>
<dbReference type="Pfam" id="PF00067">
    <property type="entry name" value="p450"/>
    <property type="match status" value="1"/>
</dbReference>
<gene>
    <name evidence="8" type="ORF">HKK74_13760</name>
</gene>
<evidence type="ECO:0000256" key="1">
    <source>
        <dbReference type="ARBA" id="ARBA00001971"/>
    </source>
</evidence>
<dbReference type="PANTHER" id="PTHR46696">
    <property type="entry name" value="P450, PUTATIVE (EUROFUNG)-RELATED"/>
    <property type="match status" value="1"/>
</dbReference>
<comment type="caution">
    <text evidence="8">The sequence shown here is derived from an EMBL/GenBank/DDBJ whole genome shotgun (WGS) entry which is preliminary data.</text>
</comment>
<dbReference type="Gene3D" id="1.10.630.10">
    <property type="entry name" value="Cytochrome P450"/>
    <property type="match status" value="1"/>
</dbReference>
<keyword evidence="4" id="KW-0479">Metal-binding</keyword>
<evidence type="ECO:0000256" key="5">
    <source>
        <dbReference type="ARBA" id="ARBA00023002"/>
    </source>
</evidence>
<dbReference type="InterPro" id="IPR002397">
    <property type="entry name" value="Cyt_P450_B"/>
</dbReference>
<keyword evidence="9" id="KW-1185">Reference proteome</keyword>
<keyword evidence="5" id="KW-0560">Oxidoreductase</keyword>
<keyword evidence="3" id="KW-0349">Heme</keyword>
<dbReference type="SUPFAM" id="SSF48264">
    <property type="entry name" value="Cytochrome P450"/>
    <property type="match status" value="1"/>
</dbReference>
<evidence type="ECO:0000256" key="4">
    <source>
        <dbReference type="ARBA" id="ARBA00022723"/>
    </source>
</evidence>
<protein>
    <submittedName>
        <fullName evidence="8">Cytochrome P450</fullName>
    </submittedName>
</protein>
<evidence type="ECO:0000256" key="7">
    <source>
        <dbReference type="ARBA" id="ARBA00023033"/>
    </source>
</evidence>
<proteinExistence type="inferred from homology"/>
<organism evidence="8 9">
    <name type="scientific">Actinomadura alba</name>
    <dbReference type="NCBI Taxonomy" id="406431"/>
    <lineage>
        <taxon>Bacteria</taxon>
        <taxon>Bacillati</taxon>
        <taxon>Actinomycetota</taxon>
        <taxon>Actinomycetes</taxon>
        <taxon>Streptosporangiales</taxon>
        <taxon>Thermomonosporaceae</taxon>
        <taxon>Actinomadura</taxon>
    </lineage>
</organism>
<dbReference type="PRINTS" id="PR00359">
    <property type="entry name" value="BP450"/>
</dbReference>
<dbReference type="RefSeq" id="WP_187243586.1">
    <property type="nucleotide sequence ID" value="NZ_BAAAOK010000013.1"/>
</dbReference>
<comment type="similarity">
    <text evidence="2">Belongs to the cytochrome P450 family.</text>
</comment>
<dbReference type="EMBL" id="JABVEC010000009">
    <property type="protein sequence ID" value="MBC6466562.1"/>
    <property type="molecule type" value="Genomic_DNA"/>
</dbReference>
<dbReference type="PRINTS" id="PR00385">
    <property type="entry name" value="P450"/>
</dbReference>
<accession>A0ABR7LNY8</accession>
<evidence type="ECO:0000256" key="2">
    <source>
        <dbReference type="ARBA" id="ARBA00010617"/>
    </source>
</evidence>
<dbReference type="InterPro" id="IPR036396">
    <property type="entry name" value="Cyt_P450_sf"/>
</dbReference>
<evidence type="ECO:0000256" key="6">
    <source>
        <dbReference type="ARBA" id="ARBA00023004"/>
    </source>
</evidence>
<dbReference type="Proteomes" id="UP000805614">
    <property type="component" value="Unassembled WGS sequence"/>
</dbReference>